<dbReference type="Proteomes" id="UP000093069">
    <property type="component" value="Chromosome I"/>
</dbReference>
<dbReference type="STRING" id="54262.CHITON_1267"/>
<evidence type="ECO:0000313" key="2">
    <source>
        <dbReference type="EMBL" id="CUX78046.1"/>
    </source>
</evidence>
<keyword evidence="1" id="KW-0175">Coiled coil</keyword>
<accession>A0A160VU09</accession>
<evidence type="ECO:0000313" key="3">
    <source>
        <dbReference type="Proteomes" id="UP000093069"/>
    </source>
</evidence>
<dbReference type="GeneID" id="43458204"/>
<sequence>MNELEKRIKEAMEFERIIKKIKINEEEAEALKREIAKAVARYYGVIQDEGENPQET</sequence>
<gene>
    <name evidence="2" type="ORF">CHITON_1267</name>
</gene>
<dbReference type="KEGG" id="tch:CHITON_1267"/>
<dbReference type="EMBL" id="LN999010">
    <property type="protein sequence ID" value="CUX78046.1"/>
    <property type="molecule type" value="Genomic_DNA"/>
</dbReference>
<reference evidence="3" key="1">
    <citation type="submission" date="2016-01" db="EMBL/GenBank/DDBJ databases">
        <authorList>
            <person name="Vorgias C.E."/>
        </authorList>
    </citation>
    <scope>NUCLEOTIDE SEQUENCE [LARGE SCALE GENOMIC DNA]</scope>
</reference>
<dbReference type="AlphaFoldDB" id="A0A160VU09"/>
<feature type="coiled-coil region" evidence="1">
    <location>
        <begin position="14"/>
        <end position="41"/>
    </location>
</feature>
<name>A0A160VU09_9EURY</name>
<protein>
    <submittedName>
        <fullName evidence="2">Uncharacterized protein</fullName>
    </submittedName>
</protein>
<organism evidence="2 3">
    <name type="scientific">Thermococcus chitonophagus</name>
    <dbReference type="NCBI Taxonomy" id="54262"/>
    <lineage>
        <taxon>Archaea</taxon>
        <taxon>Methanobacteriati</taxon>
        <taxon>Methanobacteriota</taxon>
        <taxon>Thermococci</taxon>
        <taxon>Thermococcales</taxon>
        <taxon>Thermococcaceae</taxon>
        <taxon>Thermococcus</taxon>
    </lineage>
</organism>
<evidence type="ECO:0000256" key="1">
    <source>
        <dbReference type="SAM" id="Coils"/>
    </source>
</evidence>
<proteinExistence type="predicted"/>
<dbReference type="RefSeq" id="WP_157092426.1">
    <property type="nucleotide sequence ID" value="NZ_CP015193.1"/>
</dbReference>